<feature type="compositionally biased region" description="Basic and acidic residues" evidence="10">
    <location>
        <begin position="1948"/>
        <end position="1957"/>
    </location>
</feature>
<keyword evidence="9" id="KW-0175">Coiled coil</keyword>
<sequence>MSTKRKNLKRILDSELGCEVRLLASLKSRVDTVSALREATEPGVITRSLLLSLAIEQGPKKEGGRLFLQDGIELDKLQEIRIEFLKILNIDHLWLLKNLVKLSLSHNVIEKIENLDELCHLRELDLSFNRIKIMENLNNLCQLEILLLHSNEISIVQGINNLRKLTILNIGCISTWLQVAQKFEHVRQFLHGDGRILGLSVCICASVNLLSIQNDIRESARVISNLEENEAKMRTELALQREFEDKIALLSASYVEHLDGDYLFQQMFSSDEAGKTLSTINENTQSAFEEYKTSFIAICHELYELGLRENDKRTEDIRLLEAAVNEGKENTQNEARRIVDDVLEKRTKIFANIKNVMEALVEKQEEEAENAAAKARELFNEFDDLLSKARNQLMSKEMILHDQMEDINEVFRINMTDMVDSFLKTARGQFSLLRNAEIKYNNVINELVSRYLSGFEDEAHIPSHLKDLCCDKDTLATTLAASHDIHLRVIDDRRKRMINRLDNWLKDYIDQLITDENTRNRQQILEISHFFEFQQQQLNSLSLPQQLDLEDIDLGDDESVKALLGKHVKILLKNVVKLETKQDKQENRVLVFSPCRLFLLSAKVPTRIDCHFHYLEITAIESRRANQLCLTVGERYYNFTTNSVGGDTTEVDAMIEALHTAIRNIFPTVPLNYIIRKIEVIPASRLQSIRGSELARSTEATRHTGPCGGFSTQYACMCDLHGVPYREEVAWDVDTIYLSHDTRELNLRDFDHLDQKDLVPIISALEYNTWFTKLRASHLKLNHEPLERLLHVMRRSLSIQELYLDNLGIKWDFAHKLSLALISNANTMLQTIDLSHNMIEDKGASSLCGIIAKLMQGGTHLSGPIGKLPKGLQKLNLAHCGLTGKGISQIAHALSLNRSMPTSLRYLNLSENTLKDDVNNLCNFLAQPNSLTHLDLSGTDTTLECLFGALLRGCATNLVHLNVARNSFSSKKTKEIPPSFKQFFTATLSLKYLNISSCKLPLEALKHLLLGLACNESTVGLELDMSGNNLGSMGAHVLESCIHGVRCIASLDISDSNMDVDLAQVVTAVGKNKSIKQLYMGRNTASMKSKHIAVVMDALVQMLQEDDCVLQALHLPDSRLKGDLYNLINALGSNTCLHTLDISGNQIGDPGARLLAKALQINNHLRTIIYDKNNITLQGYADIVHALEKNCSVRHMPFPIYDLQPCMKTSAEKTEQLAKKIQDLLQRNVTPCKYSHGQAFRLQQGFLLSSTQQMVDRLVVQTQDTIKTLAAESCDANNDINYATGLIQDADNSKQLLPRLHEVLQRRDENNPIELKLHDMANELHKVITVYLQDSLDAMIKCANEQCPTILSQTVIRGDESEPIAVQDDLRNTCKEKNQINNEFIHTTVTEQAGADIVNRVNELNLAVAAHISDRITDEVIESLSRSYKTLIGDDSRTRSSTPDVLRPSAGSMSSGSVIGVTSASGVSMSLAPGRASLASEEDCPPETCSLADSIGQCVSDQSPMATPHLSNKRKSLHGRKLRPKSVVDSVEGLSADDIPDLLPSLPKNQAEAISETEHSLTESLDSVSELPNTVGQQLQHLVKSRPRRTKTRAPTRPMLRPDQPIDGLALGEGLDVFFRPTTPTTPLISPTSDDSSLHTFPTDGSPNLSLTSHKSIPPDMEKKHNCNSPMLKTLLEPAPRSRSSDNLEKFSPLVGRRSQGDSPLTASPLARRNTTDSAQAHERSKGEAFAKETCSSPAGNDASDDSKRSTLTNVSSMSPRGSHDIDDTFGASTSEKDQENRKSAVKKSTTDAEKSSSSVKLRSTGHDLRSPINSNSSGTKGTSDSAKSPVLKPLKSSGSTSDGKSNGSLMKNKPTPPATAPKPRPWSMATDRKSGEFSLLSDGSSPNTSAGNTPDSGDALDESTDSGVSGPASLPPTLSASSTASSLSNTSVEKRSVRELAASLNKSKTDRKENEHATPAAWRSLLQRSVDRADAKATEVPKMVEESRLSFKLRRTSFLRDSNFNYNNNDVVDV</sequence>
<feature type="domain" description="CARMIL pleckstrin homology" evidence="12">
    <location>
        <begin position="570"/>
        <end position="667"/>
    </location>
</feature>
<name>A0A4S2JCM4_9HYME</name>
<dbReference type="Pfam" id="PF16000">
    <property type="entry name" value="CARMIL_C"/>
    <property type="match status" value="1"/>
</dbReference>
<dbReference type="SUPFAM" id="SSF52047">
    <property type="entry name" value="RNI-like"/>
    <property type="match status" value="1"/>
</dbReference>
<dbReference type="InterPro" id="IPR031943">
    <property type="entry name" value="CARMIL_C"/>
</dbReference>
<proteinExistence type="inferred from homology"/>
<dbReference type="GO" id="GO:0005737">
    <property type="term" value="C:cytoplasm"/>
    <property type="evidence" value="ECO:0007669"/>
    <property type="project" value="UniProtKB-SubCell"/>
</dbReference>
<accession>A0A4S2JCM4</accession>
<feature type="compositionally biased region" description="Polar residues" evidence="10">
    <location>
        <begin position="1750"/>
        <end position="1760"/>
    </location>
</feature>
<feature type="compositionally biased region" description="Polar residues" evidence="10">
    <location>
        <begin position="1639"/>
        <end position="1655"/>
    </location>
</feature>
<feature type="domain" description="CARMIL C-terminal" evidence="11">
    <location>
        <begin position="1343"/>
        <end position="1643"/>
    </location>
</feature>
<gene>
    <name evidence="13" type="ORF">DBV15_00969</name>
</gene>
<dbReference type="InterPro" id="IPR032675">
    <property type="entry name" value="LRR_dom_sf"/>
</dbReference>
<dbReference type="GO" id="GO:0016477">
    <property type="term" value="P:cell migration"/>
    <property type="evidence" value="ECO:0007669"/>
    <property type="project" value="TreeGrafter"/>
</dbReference>
<keyword evidence="14" id="KW-1185">Reference proteome</keyword>
<comment type="subcellular location">
    <subcellularLocation>
        <location evidence="1">Cell membrane</location>
    </subcellularLocation>
    <subcellularLocation>
        <location evidence="2">Cytoplasm</location>
    </subcellularLocation>
</comment>
<feature type="compositionally biased region" description="Basic and acidic residues" evidence="10">
    <location>
        <begin position="1775"/>
        <end position="1795"/>
    </location>
</feature>
<feature type="compositionally biased region" description="Basic residues" evidence="10">
    <location>
        <begin position="1583"/>
        <end position="1594"/>
    </location>
</feature>
<dbReference type="GO" id="GO:0005886">
    <property type="term" value="C:plasma membrane"/>
    <property type="evidence" value="ECO:0007669"/>
    <property type="project" value="UniProtKB-SubCell"/>
</dbReference>
<dbReference type="Gene3D" id="3.80.10.10">
    <property type="entry name" value="Ribonuclease Inhibitor"/>
    <property type="match status" value="2"/>
</dbReference>
<dbReference type="Pfam" id="PF17888">
    <property type="entry name" value="Carm_PH"/>
    <property type="match status" value="1"/>
</dbReference>
<dbReference type="Gene3D" id="2.30.29.30">
    <property type="entry name" value="Pleckstrin-homology domain (PH domain)/Phosphotyrosine-binding domain (PTB)"/>
    <property type="match status" value="1"/>
</dbReference>
<dbReference type="STRING" id="300112.A0A4S2JCM4"/>
<keyword evidence="5" id="KW-0963">Cytoplasm</keyword>
<feature type="compositionally biased region" description="Low complexity" evidence="10">
    <location>
        <begin position="1624"/>
        <end position="1635"/>
    </location>
</feature>
<feature type="compositionally biased region" description="Low complexity" evidence="10">
    <location>
        <begin position="1910"/>
        <end position="1932"/>
    </location>
</feature>
<evidence type="ECO:0000256" key="5">
    <source>
        <dbReference type="ARBA" id="ARBA00022490"/>
    </source>
</evidence>
<evidence type="ECO:0000256" key="3">
    <source>
        <dbReference type="ARBA" id="ARBA00007298"/>
    </source>
</evidence>
<feature type="region of interest" description="Disordered" evidence="10">
    <location>
        <begin position="1578"/>
        <end position="1606"/>
    </location>
</feature>
<dbReference type="GO" id="GO:0034315">
    <property type="term" value="P:regulation of Arp2/3 complex-mediated actin nucleation"/>
    <property type="evidence" value="ECO:0007669"/>
    <property type="project" value="TreeGrafter"/>
</dbReference>
<feature type="region of interest" description="Disordered" evidence="10">
    <location>
        <begin position="1624"/>
        <end position="1959"/>
    </location>
</feature>
<keyword evidence="7" id="KW-0677">Repeat</keyword>
<feature type="compositionally biased region" description="Polar residues" evidence="10">
    <location>
        <begin position="1837"/>
        <end position="1850"/>
    </location>
</feature>
<comment type="similarity">
    <text evidence="3">Belongs to the CARMIL family.</text>
</comment>
<dbReference type="EMBL" id="QBLH01003812">
    <property type="protein sequence ID" value="TGZ32716.1"/>
    <property type="molecule type" value="Genomic_DNA"/>
</dbReference>
<dbReference type="SUPFAM" id="SSF52075">
    <property type="entry name" value="Outer arm dynein light chain 1"/>
    <property type="match status" value="1"/>
</dbReference>
<keyword evidence="6" id="KW-0433">Leucine-rich repeat</keyword>
<evidence type="ECO:0000256" key="8">
    <source>
        <dbReference type="ARBA" id="ARBA00023136"/>
    </source>
</evidence>
<dbReference type="PANTHER" id="PTHR24112:SF66">
    <property type="entry name" value="LEUCINE-RICH REPEAT, ISOFORM F"/>
    <property type="match status" value="1"/>
</dbReference>
<evidence type="ECO:0000256" key="9">
    <source>
        <dbReference type="SAM" id="Coils"/>
    </source>
</evidence>
<protein>
    <submittedName>
        <fullName evidence="13">Leucine-rich repeat-containing protein 16A</fullName>
    </submittedName>
</protein>
<dbReference type="InterPro" id="IPR041245">
    <property type="entry name" value="CARMIL_PH"/>
</dbReference>
<dbReference type="SMART" id="SM00368">
    <property type="entry name" value="LRR_RI"/>
    <property type="match status" value="6"/>
</dbReference>
<dbReference type="PROSITE" id="PS51450">
    <property type="entry name" value="LRR"/>
    <property type="match status" value="2"/>
</dbReference>
<evidence type="ECO:0000256" key="7">
    <source>
        <dbReference type="ARBA" id="ARBA00022737"/>
    </source>
</evidence>
<dbReference type="PANTHER" id="PTHR24112">
    <property type="entry name" value="LEUCINE-RICH REPEAT, ISOFORM F-RELATED"/>
    <property type="match status" value="1"/>
</dbReference>
<dbReference type="Pfam" id="PF13516">
    <property type="entry name" value="LRR_6"/>
    <property type="match status" value="4"/>
</dbReference>
<dbReference type="GO" id="GO:0030027">
    <property type="term" value="C:lamellipodium"/>
    <property type="evidence" value="ECO:0007669"/>
    <property type="project" value="TreeGrafter"/>
</dbReference>
<evidence type="ECO:0000256" key="10">
    <source>
        <dbReference type="SAM" id="MobiDB-lite"/>
    </source>
</evidence>
<evidence type="ECO:0000256" key="1">
    <source>
        <dbReference type="ARBA" id="ARBA00004236"/>
    </source>
</evidence>
<comment type="caution">
    <text evidence="13">The sequence shown here is derived from an EMBL/GenBank/DDBJ whole genome shotgun (WGS) entry which is preliminary data.</text>
</comment>
<evidence type="ECO:0000259" key="12">
    <source>
        <dbReference type="Pfam" id="PF17888"/>
    </source>
</evidence>
<dbReference type="InterPro" id="IPR001611">
    <property type="entry name" value="Leu-rich_rpt"/>
</dbReference>
<evidence type="ECO:0000313" key="14">
    <source>
        <dbReference type="Proteomes" id="UP000310200"/>
    </source>
</evidence>
<organism evidence="13 14">
    <name type="scientific">Temnothorax longispinosus</name>
    <dbReference type="NCBI Taxonomy" id="300112"/>
    <lineage>
        <taxon>Eukaryota</taxon>
        <taxon>Metazoa</taxon>
        <taxon>Ecdysozoa</taxon>
        <taxon>Arthropoda</taxon>
        <taxon>Hexapoda</taxon>
        <taxon>Insecta</taxon>
        <taxon>Pterygota</taxon>
        <taxon>Neoptera</taxon>
        <taxon>Endopterygota</taxon>
        <taxon>Hymenoptera</taxon>
        <taxon>Apocrita</taxon>
        <taxon>Aculeata</taxon>
        <taxon>Formicoidea</taxon>
        <taxon>Formicidae</taxon>
        <taxon>Myrmicinae</taxon>
        <taxon>Temnothorax</taxon>
    </lineage>
</organism>
<feature type="region of interest" description="Disordered" evidence="10">
    <location>
        <begin position="1500"/>
        <end position="1531"/>
    </location>
</feature>
<feature type="region of interest" description="Disordered" evidence="10">
    <location>
        <begin position="1433"/>
        <end position="1457"/>
    </location>
</feature>
<evidence type="ECO:0000256" key="4">
    <source>
        <dbReference type="ARBA" id="ARBA00022475"/>
    </source>
</evidence>
<dbReference type="Proteomes" id="UP000310200">
    <property type="component" value="Unassembled WGS sequence"/>
</dbReference>
<feature type="compositionally biased region" description="Basic residues" evidence="10">
    <location>
        <begin position="1511"/>
        <end position="1524"/>
    </location>
</feature>
<feature type="coiled-coil region" evidence="9">
    <location>
        <begin position="354"/>
        <end position="388"/>
    </location>
</feature>
<evidence type="ECO:0000256" key="6">
    <source>
        <dbReference type="ARBA" id="ARBA00022614"/>
    </source>
</evidence>
<feature type="compositionally biased region" description="Polar residues" evidence="10">
    <location>
        <begin position="1812"/>
        <end position="1827"/>
    </location>
</feature>
<feature type="compositionally biased region" description="Pro residues" evidence="10">
    <location>
        <begin position="1855"/>
        <end position="1865"/>
    </location>
</feature>
<reference evidence="13 14" key="1">
    <citation type="journal article" date="2019" name="Philos. Trans. R. Soc. Lond., B, Biol. Sci.">
        <title>Ant behaviour and brain gene expression of defending hosts depend on the ecological success of the intruding social parasite.</title>
        <authorList>
            <person name="Kaur R."/>
            <person name="Stoldt M."/>
            <person name="Jongepier E."/>
            <person name="Feldmeyer B."/>
            <person name="Menzel F."/>
            <person name="Bornberg-Bauer E."/>
            <person name="Foitzik S."/>
        </authorList>
    </citation>
    <scope>NUCLEOTIDE SEQUENCE [LARGE SCALE GENOMIC DNA]</scope>
    <source>
        <tissue evidence="13">Whole body</tissue>
    </source>
</reference>
<dbReference type="FunFam" id="3.80.10.10:FF:000009">
    <property type="entry name" value="F-actin-uncapping protein LRRC16A isoform X1"/>
    <property type="match status" value="1"/>
</dbReference>
<dbReference type="InterPro" id="IPR011993">
    <property type="entry name" value="PH-like_dom_sf"/>
</dbReference>
<dbReference type="InterPro" id="IPR051279">
    <property type="entry name" value="PP1-Reg/Actin-Interact_Protein"/>
</dbReference>
<evidence type="ECO:0000313" key="13">
    <source>
        <dbReference type="EMBL" id="TGZ32716.1"/>
    </source>
</evidence>
<evidence type="ECO:0000259" key="11">
    <source>
        <dbReference type="Pfam" id="PF16000"/>
    </source>
</evidence>
<dbReference type="SMART" id="SM00365">
    <property type="entry name" value="LRR_SD22"/>
    <property type="match status" value="5"/>
</dbReference>
<keyword evidence="8" id="KW-0472">Membrane</keyword>
<feature type="compositionally biased region" description="Polar residues" evidence="10">
    <location>
        <begin position="1882"/>
        <end position="1896"/>
    </location>
</feature>
<feature type="compositionally biased region" description="Basic and acidic residues" evidence="10">
    <location>
        <begin position="1720"/>
        <end position="1731"/>
    </location>
</feature>
<keyword evidence="4" id="KW-1003">Cell membrane</keyword>
<evidence type="ECO:0000256" key="2">
    <source>
        <dbReference type="ARBA" id="ARBA00004496"/>
    </source>
</evidence>